<accession>A0ABT0BK69</accession>
<dbReference type="EMBL" id="JALHLG010000002">
    <property type="protein sequence ID" value="MCJ2185440.1"/>
    <property type="molecule type" value="Genomic_DNA"/>
</dbReference>
<organism evidence="4 5">
    <name type="scientific">Novosphingobium beihaiensis</name>
    <dbReference type="NCBI Taxonomy" id="2930389"/>
    <lineage>
        <taxon>Bacteria</taxon>
        <taxon>Pseudomonadati</taxon>
        <taxon>Pseudomonadota</taxon>
        <taxon>Alphaproteobacteria</taxon>
        <taxon>Sphingomonadales</taxon>
        <taxon>Sphingomonadaceae</taxon>
        <taxon>Novosphingobium</taxon>
    </lineage>
</organism>
<sequence>MRAIIISQHGGPEVLQIEERPDPVPTGDQVLIEVKAFGLNHAECYFRSGAWGNAAEITGIECAGIVREDPGGKFRAGDTVAAAVGGLGRTLNGSYAELVAVPRSNVAAVTADLNWAGLAALPESYGTAWTALMGIQFIKAGQVVMVRGATSALGQAAVNIARYAGAYVIGTTRSAERDGLLRSLGANEVLIDAGTLAEQVRETHPDGIDAVLDIVGNTTVVDSLSVLKRGGSVCEAGFLGGGGPLTLEPVFQIPSGRHLTSFASALVMGTPEFPFSEIPFQEIAGRAAAGDYKAHPSRVLAFEDIQEGHRLMEEGTAGGKIVVVLDD</sequence>
<dbReference type="SUPFAM" id="SSF50129">
    <property type="entry name" value="GroES-like"/>
    <property type="match status" value="1"/>
</dbReference>
<dbReference type="InterPro" id="IPR036291">
    <property type="entry name" value="NAD(P)-bd_dom_sf"/>
</dbReference>
<keyword evidence="5" id="KW-1185">Reference proteome</keyword>
<evidence type="ECO:0000256" key="1">
    <source>
        <dbReference type="ARBA" id="ARBA00022857"/>
    </source>
</evidence>
<dbReference type="RefSeq" id="WP_243917223.1">
    <property type="nucleotide sequence ID" value="NZ_JALHLG010000002.1"/>
</dbReference>
<name>A0ABT0BK69_9SPHN</name>
<dbReference type="Pfam" id="PF00107">
    <property type="entry name" value="ADH_zinc_N"/>
    <property type="match status" value="1"/>
</dbReference>
<dbReference type="InterPro" id="IPR013154">
    <property type="entry name" value="ADH-like_N"/>
</dbReference>
<evidence type="ECO:0000313" key="4">
    <source>
        <dbReference type="EMBL" id="MCJ2185440.1"/>
    </source>
</evidence>
<protein>
    <submittedName>
        <fullName evidence="4">Zinc-binding dehydrogenase</fullName>
    </submittedName>
</protein>
<keyword evidence="1" id="KW-0521">NADP</keyword>
<dbReference type="Gene3D" id="3.40.50.720">
    <property type="entry name" value="NAD(P)-binding Rossmann-like Domain"/>
    <property type="match status" value="1"/>
</dbReference>
<feature type="domain" description="Enoyl reductase (ER)" evidence="3">
    <location>
        <begin position="10"/>
        <end position="323"/>
    </location>
</feature>
<dbReference type="PANTHER" id="PTHR48106">
    <property type="entry name" value="QUINONE OXIDOREDUCTASE PIG3-RELATED"/>
    <property type="match status" value="1"/>
</dbReference>
<dbReference type="Pfam" id="PF08240">
    <property type="entry name" value="ADH_N"/>
    <property type="match status" value="1"/>
</dbReference>
<dbReference type="InterPro" id="IPR013149">
    <property type="entry name" value="ADH-like_C"/>
</dbReference>
<dbReference type="Gene3D" id="3.90.180.10">
    <property type="entry name" value="Medium-chain alcohol dehydrogenases, catalytic domain"/>
    <property type="match status" value="1"/>
</dbReference>
<evidence type="ECO:0000313" key="5">
    <source>
        <dbReference type="Proteomes" id="UP001202281"/>
    </source>
</evidence>
<dbReference type="SUPFAM" id="SSF51735">
    <property type="entry name" value="NAD(P)-binding Rossmann-fold domains"/>
    <property type="match status" value="1"/>
</dbReference>
<dbReference type="Proteomes" id="UP001202281">
    <property type="component" value="Unassembled WGS sequence"/>
</dbReference>
<reference evidence="4 5" key="1">
    <citation type="submission" date="2022-04" db="EMBL/GenBank/DDBJ databases">
        <title>Identification of a novel bacterium isolated from mangrove sediments.</title>
        <authorList>
            <person name="Pan X."/>
        </authorList>
    </citation>
    <scope>NUCLEOTIDE SEQUENCE [LARGE SCALE GENOMIC DNA]</scope>
    <source>
        <strain evidence="4 5">B2638</strain>
    </source>
</reference>
<dbReference type="InterPro" id="IPR011032">
    <property type="entry name" value="GroES-like_sf"/>
</dbReference>
<gene>
    <name evidence="4" type="ORF">MTR66_01295</name>
</gene>
<comment type="caution">
    <text evidence="4">The sequence shown here is derived from an EMBL/GenBank/DDBJ whole genome shotgun (WGS) entry which is preliminary data.</text>
</comment>
<keyword evidence="2" id="KW-0560">Oxidoreductase</keyword>
<evidence type="ECO:0000256" key="2">
    <source>
        <dbReference type="ARBA" id="ARBA00023002"/>
    </source>
</evidence>
<proteinExistence type="predicted"/>
<dbReference type="InterPro" id="IPR020843">
    <property type="entry name" value="ER"/>
</dbReference>
<dbReference type="PANTHER" id="PTHR48106:SF18">
    <property type="entry name" value="QUINONE OXIDOREDUCTASE PIG3"/>
    <property type="match status" value="1"/>
</dbReference>
<dbReference type="SMART" id="SM00829">
    <property type="entry name" value="PKS_ER"/>
    <property type="match status" value="1"/>
</dbReference>
<evidence type="ECO:0000259" key="3">
    <source>
        <dbReference type="SMART" id="SM00829"/>
    </source>
</evidence>